<keyword evidence="3" id="KW-1185">Reference proteome</keyword>
<organism evidence="2 3">
    <name type="scientific">Anopheles dirus</name>
    <dbReference type="NCBI Taxonomy" id="7168"/>
    <lineage>
        <taxon>Eukaryota</taxon>
        <taxon>Metazoa</taxon>
        <taxon>Ecdysozoa</taxon>
        <taxon>Arthropoda</taxon>
        <taxon>Hexapoda</taxon>
        <taxon>Insecta</taxon>
        <taxon>Pterygota</taxon>
        <taxon>Neoptera</taxon>
        <taxon>Endopterygota</taxon>
        <taxon>Diptera</taxon>
        <taxon>Nematocera</taxon>
        <taxon>Culicoidea</taxon>
        <taxon>Culicidae</taxon>
        <taxon>Anophelinae</taxon>
        <taxon>Anopheles</taxon>
    </lineage>
</organism>
<evidence type="ECO:0000256" key="1">
    <source>
        <dbReference type="SAM" id="MobiDB-lite"/>
    </source>
</evidence>
<protein>
    <submittedName>
        <fullName evidence="2">Uncharacterized protein</fullName>
    </submittedName>
</protein>
<evidence type="ECO:0000313" key="2">
    <source>
        <dbReference type="EnsemblMetazoa" id="ADIR004854-PA"/>
    </source>
</evidence>
<feature type="region of interest" description="Disordered" evidence="1">
    <location>
        <begin position="196"/>
        <end position="241"/>
    </location>
</feature>
<evidence type="ECO:0000313" key="3">
    <source>
        <dbReference type="Proteomes" id="UP000075884"/>
    </source>
</evidence>
<sequence length="447" mass="49769">MSDDQNNSTSINSDHVAEPIEPFIAQTESSTIIMDDSFEKTEFINSGTDHMEEPITQKTEAISLPETQGICPEKHSTESCNVSNEAPMPNEQLSANIHPKDEQNSSAVKITSESSLEIAPNEYSISEDSITKDAGPDKPVNVSEEKTVLVEEPALQNIPEDPAQNNVANPEHEMIVDIPMARSNVIPAPHKGNFATIANKKPLEKKTKPSVLADKKKRLPPSRSSQSSLSSLGPSSSSLCHLTELSQPKPETLQTTLMCLRHLHGKNAQHLGSIERHLRGLRNNPKHGLGGRKRSNYSEQKRKMNAPARPLPAQSNEDEENEPSNRQIFDRFAEHLFEHLERKRAQQNYETSKLMMPVQIGYYSAAYDALVEAFGHSYHKCTLELYQQLAAELGLEAEMFVIDKTPKTNQGDEGLESIELSNFTDDQMMDFIGRHEEVVPDVTNANL</sequence>
<reference evidence="2" key="2">
    <citation type="submission" date="2020-05" db="UniProtKB">
        <authorList>
            <consortium name="EnsemblMetazoa"/>
        </authorList>
    </citation>
    <scope>IDENTIFICATION</scope>
    <source>
        <strain evidence="2">WRAIR2</strain>
    </source>
</reference>
<feature type="region of interest" description="Disordered" evidence="1">
    <location>
        <begin position="70"/>
        <end position="93"/>
    </location>
</feature>
<reference evidence="3" key="1">
    <citation type="submission" date="2013-03" db="EMBL/GenBank/DDBJ databases">
        <title>The Genome Sequence of Anopheles dirus WRAIR2.</title>
        <authorList>
            <consortium name="The Broad Institute Genomics Platform"/>
            <person name="Neafsey D.E."/>
            <person name="Walton C."/>
            <person name="Walker B."/>
            <person name="Young S.K."/>
            <person name="Zeng Q."/>
            <person name="Gargeya S."/>
            <person name="Fitzgerald M."/>
            <person name="Haas B."/>
            <person name="Abouelleil A."/>
            <person name="Allen A.W."/>
            <person name="Alvarado L."/>
            <person name="Arachchi H.M."/>
            <person name="Berlin A.M."/>
            <person name="Chapman S.B."/>
            <person name="Gainer-Dewar J."/>
            <person name="Goldberg J."/>
            <person name="Griggs A."/>
            <person name="Gujja S."/>
            <person name="Hansen M."/>
            <person name="Howarth C."/>
            <person name="Imamovic A."/>
            <person name="Ireland A."/>
            <person name="Larimer J."/>
            <person name="McCowan C."/>
            <person name="Murphy C."/>
            <person name="Pearson M."/>
            <person name="Poon T.W."/>
            <person name="Priest M."/>
            <person name="Roberts A."/>
            <person name="Saif S."/>
            <person name="Shea T."/>
            <person name="Sisk P."/>
            <person name="Sykes S."/>
            <person name="Wortman J."/>
            <person name="Nusbaum C."/>
            <person name="Birren B."/>
        </authorList>
    </citation>
    <scope>NUCLEOTIDE SEQUENCE [LARGE SCALE GENOMIC DNA]</scope>
    <source>
        <strain evidence="3">WRAIR2</strain>
    </source>
</reference>
<feature type="region of interest" description="Disordered" evidence="1">
    <location>
        <begin position="280"/>
        <end position="324"/>
    </location>
</feature>
<dbReference type="EnsemblMetazoa" id="ADIR004854-RA">
    <property type="protein sequence ID" value="ADIR004854-PA"/>
    <property type="gene ID" value="ADIR004854"/>
</dbReference>
<feature type="compositionally biased region" description="Polar residues" evidence="1">
    <location>
        <begin position="1"/>
        <end position="13"/>
    </location>
</feature>
<dbReference type="Proteomes" id="UP000075884">
    <property type="component" value="Unassembled WGS sequence"/>
</dbReference>
<proteinExistence type="predicted"/>
<feature type="region of interest" description="Disordered" evidence="1">
    <location>
        <begin position="1"/>
        <end position="28"/>
    </location>
</feature>
<dbReference type="VEuPathDB" id="VectorBase:ADIR004854"/>
<dbReference type="AlphaFoldDB" id="A0A182NB28"/>
<accession>A0A182NB28</accession>
<feature type="compositionally biased region" description="Low complexity" evidence="1">
    <location>
        <begin position="221"/>
        <end position="239"/>
    </location>
</feature>
<name>A0A182NB28_9DIPT</name>